<comment type="caution">
    <text evidence="2">The sequence shown here is derived from an EMBL/GenBank/DDBJ whole genome shotgun (WGS) entry which is preliminary data.</text>
</comment>
<evidence type="ECO:0000313" key="3">
    <source>
        <dbReference type="Proteomes" id="UP001221189"/>
    </source>
</evidence>
<sequence length="47" mass="4923">MNFILLSLTALAFVASCGLAAVSWFAAAQMQAELGLQALDCLHKPDA</sequence>
<dbReference type="EMBL" id="JAQQXT010000011">
    <property type="protein sequence ID" value="MDC8773362.1"/>
    <property type="molecule type" value="Genomic_DNA"/>
</dbReference>
<gene>
    <name evidence="2" type="ORF">PRZ03_17405</name>
</gene>
<feature type="signal peptide" evidence="1">
    <location>
        <begin position="1"/>
        <end position="20"/>
    </location>
</feature>
<dbReference type="RefSeq" id="WP_263534861.1">
    <property type="nucleotide sequence ID" value="NZ_JAQQXT010000011.1"/>
</dbReference>
<keyword evidence="3" id="KW-1185">Reference proteome</keyword>
<keyword evidence="1" id="KW-0732">Signal</keyword>
<organism evidence="2 3">
    <name type="scientific">Roseateles albus</name>
    <dbReference type="NCBI Taxonomy" id="2987525"/>
    <lineage>
        <taxon>Bacteria</taxon>
        <taxon>Pseudomonadati</taxon>
        <taxon>Pseudomonadota</taxon>
        <taxon>Betaproteobacteria</taxon>
        <taxon>Burkholderiales</taxon>
        <taxon>Sphaerotilaceae</taxon>
        <taxon>Roseateles</taxon>
    </lineage>
</organism>
<evidence type="ECO:0000313" key="2">
    <source>
        <dbReference type="EMBL" id="MDC8773362.1"/>
    </source>
</evidence>
<protein>
    <submittedName>
        <fullName evidence="2">Uncharacterized protein</fullName>
    </submittedName>
</protein>
<feature type="chain" id="PRO_5045328505" evidence="1">
    <location>
        <begin position="21"/>
        <end position="47"/>
    </location>
</feature>
<accession>A0ABT5KHH6</accession>
<reference evidence="2 3" key="1">
    <citation type="submission" date="2022-10" db="EMBL/GenBank/DDBJ databases">
        <title>Paucibacter sp. hw1 Genome sequencing.</title>
        <authorList>
            <person name="Park S."/>
        </authorList>
    </citation>
    <scope>NUCLEOTIDE SEQUENCE [LARGE SCALE GENOMIC DNA]</scope>
    <source>
        <strain evidence="3">hw1</strain>
    </source>
</reference>
<proteinExistence type="predicted"/>
<evidence type="ECO:0000256" key="1">
    <source>
        <dbReference type="SAM" id="SignalP"/>
    </source>
</evidence>
<dbReference type="Proteomes" id="UP001221189">
    <property type="component" value="Unassembled WGS sequence"/>
</dbReference>
<name>A0ABT5KHH6_9BURK</name>